<evidence type="ECO:0000256" key="1">
    <source>
        <dbReference type="SAM" id="MobiDB-lite"/>
    </source>
</evidence>
<dbReference type="STRING" id="1454003.AW10_02989"/>
<dbReference type="PATRIC" id="fig|1454003.3.peg.3053"/>
<accession>A0A011PNN6</accession>
<dbReference type="EMBL" id="JEMX01000067">
    <property type="protein sequence ID" value="EXI78637.1"/>
    <property type="molecule type" value="Genomic_DNA"/>
</dbReference>
<sequence>MPVPHLASRRDGTPMARRSITSSMSSTSPQSLGAYRVGSIRAIRAALEPLQAAWPFAVVQHGYVIRFVARWGTAAARKA</sequence>
<gene>
    <name evidence="2" type="ORF">AW10_02989</name>
</gene>
<feature type="compositionally biased region" description="Low complexity" evidence="1">
    <location>
        <begin position="19"/>
        <end position="31"/>
    </location>
</feature>
<proteinExistence type="predicted"/>
<evidence type="ECO:0000313" key="3">
    <source>
        <dbReference type="Proteomes" id="UP000021816"/>
    </source>
</evidence>
<comment type="caution">
    <text evidence="2">The sequence shown here is derived from an EMBL/GenBank/DDBJ whole genome shotgun (WGS) entry which is preliminary data.</text>
</comment>
<dbReference type="AlphaFoldDB" id="A0A011PNN6"/>
<organism evidence="2 3">
    <name type="scientific">Candidatus Accumulibacter appositus</name>
    <dbReference type="NCBI Taxonomy" id="1454003"/>
    <lineage>
        <taxon>Bacteria</taxon>
        <taxon>Pseudomonadati</taxon>
        <taxon>Pseudomonadota</taxon>
        <taxon>Betaproteobacteria</taxon>
        <taxon>Candidatus Accumulibacter</taxon>
    </lineage>
</organism>
<evidence type="ECO:0000313" key="2">
    <source>
        <dbReference type="EMBL" id="EXI78637.1"/>
    </source>
</evidence>
<feature type="region of interest" description="Disordered" evidence="1">
    <location>
        <begin position="1"/>
        <end position="31"/>
    </location>
</feature>
<dbReference type="Proteomes" id="UP000021816">
    <property type="component" value="Unassembled WGS sequence"/>
</dbReference>
<reference evidence="2 3" key="1">
    <citation type="submission" date="2014-02" db="EMBL/GenBank/DDBJ databases">
        <title>Expanding our view of genomic diversity in Candidatus Accumulibacter clades.</title>
        <authorList>
            <person name="Skennerton C.T."/>
            <person name="Barr J.J."/>
            <person name="Slater F.R."/>
            <person name="Bond P.L."/>
            <person name="Tyson G.W."/>
        </authorList>
    </citation>
    <scope>NUCLEOTIDE SEQUENCE [LARGE SCALE GENOMIC DNA]</scope>
    <source>
        <strain evidence="3">BA-92</strain>
    </source>
</reference>
<protein>
    <submittedName>
        <fullName evidence="2">Uncharacterized protein</fullName>
    </submittedName>
</protein>
<name>A0A011PNN6_9PROT</name>